<protein>
    <submittedName>
        <fullName evidence="1">Uncharacterized protein</fullName>
    </submittedName>
</protein>
<organism evidence="1 2">
    <name type="scientific">Xylanibacter rodentium</name>
    <dbReference type="NCBI Taxonomy" id="2736289"/>
    <lineage>
        <taxon>Bacteria</taxon>
        <taxon>Pseudomonadati</taxon>
        <taxon>Bacteroidota</taxon>
        <taxon>Bacteroidia</taxon>
        <taxon>Bacteroidales</taxon>
        <taxon>Prevotellaceae</taxon>
        <taxon>Xylanibacter</taxon>
    </lineage>
</organism>
<dbReference type="Proteomes" id="UP001193734">
    <property type="component" value="Unassembled WGS sequence"/>
</dbReference>
<evidence type="ECO:0000313" key="2">
    <source>
        <dbReference type="Proteomes" id="UP001193734"/>
    </source>
</evidence>
<dbReference type="InterPro" id="IPR039498">
    <property type="entry name" value="NTP_transf_5"/>
</dbReference>
<gene>
    <name evidence="1" type="ORF">HPS55_11390</name>
</gene>
<proteinExistence type="predicted"/>
<name>A0ABX2AWQ8_9BACT</name>
<keyword evidence="2" id="KW-1185">Reference proteome</keyword>
<dbReference type="Pfam" id="PF14907">
    <property type="entry name" value="NTP_transf_5"/>
    <property type="match status" value="1"/>
</dbReference>
<dbReference type="GeneID" id="82158369"/>
<reference evidence="1 2" key="1">
    <citation type="submission" date="2020-05" db="EMBL/GenBank/DDBJ databases">
        <title>Distinct polysaccharide utilization as determinants for interspecies competition between intestinal Prevotella spp.</title>
        <authorList>
            <person name="Galvez E.J.C."/>
            <person name="Iljazovic A."/>
            <person name="Strowig T."/>
        </authorList>
    </citation>
    <scope>NUCLEOTIDE SEQUENCE [LARGE SCALE GENOMIC DNA]</scope>
    <source>
        <strain evidence="1 2">PROD</strain>
    </source>
</reference>
<dbReference type="EMBL" id="JABKKE010000020">
    <property type="protein sequence ID" value="NPE14914.1"/>
    <property type="molecule type" value="Genomic_DNA"/>
</dbReference>
<accession>A0ABX2AWQ8</accession>
<sequence length="416" mass="48280">MANIYFELLQIAIGERKMLSRSLSDNDWQRMFIFCKRQALLGVCFSGVEKLYGLGESCPLDLWMKWYGYAVRIETLNQKLNMQCRELTAQIENDGFGCCVLKGQGNLLNYSENIRYRRNPGDIDLWVSSRFMRDAGTEAGMCSENSIKGMVVENDAKSVSCYGCRDVIRYVRNQYRQSAAGKRVKICYHHIEAPSVDGTHIEVHYRPAFMYSPLRNIRLQRWFAFNMDECVKNRTCMGFSVPTASVNVVYHMCHLFSHYFETGLGLRQLMDYYFVLMAWHNDCMDSNNTQFNELLAEGIGKNCMSKEEVMHTLKSFGVAKFAAAVMWVLHEVFAMSSRYYICEPNEKEGRRLLDEIMRGGNFGQYDMRCMALKNGGTIKHGIWKLKRIAGLVRGYPEHALCEPFFRVWHLGWRMIH</sequence>
<evidence type="ECO:0000313" key="1">
    <source>
        <dbReference type="EMBL" id="NPE14914.1"/>
    </source>
</evidence>
<comment type="caution">
    <text evidence="1">The sequence shown here is derived from an EMBL/GenBank/DDBJ whole genome shotgun (WGS) entry which is preliminary data.</text>
</comment>
<dbReference type="RefSeq" id="WP_172174882.1">
    <property type="nucleotide sequence ID" value="NZ_CASGIA010000020.1"/>
</dbReference>